<proteinExistence type="predicted"/>
<keyword evidence="1" id="KW-1133">Transmembrane helix</keyword>
<protein>
    <submittedName>
        <fullName evidence="2">Uncharacterized protein</fullName>
    </submittedName>
</protein>
<reference evidence="2 3" key="1">
    <citation type="journal article" date="2019" name="Front. Microbiol.">
        <title>Genomic Features for Desiccation Tolerance and Sugar Biosynthesis in the Extremophile Gloeocapsopsis sp. UTEX B3054.</title>
        <authorList>
            <person name="Urrejola C."/>
            <person name="Alcorta J."/>
            <person name="Salas L."/>
            <person name="Vasquez M."/>
            <person name="Polz M.F."/>
            <person name="Vicuna R."/>
            <person name="Diez B."/>
        </authorList>
    </citation>
    <scope>NUCLEOTIDE SEQUENCE [LARGE SCALE GENOMIC DNA]</scope>
    <source>
        <strain evidence="2 3">1H9</strain>
    </source>
</reference>
<name>A0A6N8FR16_9CHRO</name>
<feature type="transmembrane region" description="Helical" evidence="1">
    <location>
        <begin position="72"/>
        <end position="95"/>
    </location>
</feature>
<evidence type="ECO:0000313" key="3">
    <source>
        <dbReference type="Proteomes" id="UP000441797"/>
    </source>
</evidence>
<keyword evidence="1" id="KW-0472">Membrane</keyword>
<dbReference type="Proteomes" id="UP000441797">
    <property type="component" value="Unassembled WGS sequence"/>
</dbReference>
<accession>A0A6N8FR16</accession>
<evidence type="ECO:0000256" key="1">
    <source>
        <dbReference type="SAM" id="Phobius"/>
    </source>
</evidence>
<evidence type="ECO:0000313" key="2">
    <source>
        <dbReference type="EMBL" id="MUL35600.1"/>
    </source>
</evidence>
<gene>
    <name evidence="2" type="ORF">BWI75_04360</name>
</gene>
<dbReference type="RefSeq" id="WP_105221119.1">
    <property type="nucleotide sequence ID" value="NZ_CAWNSU010000082.1"/>
</dbReference>
<keyword evidence="1" id="KW-0812">Transmembrane</keyword>
<dbReference type="AlphaFoldDB" id="A0A6N8FR16"/>
<sequence length="103" mass="11989">MKQPVTVVAIVLSTILVLASTCLPVMVDSQLELAEVKLGLPFPFIIQNQAYYPPFFPWKTRFTSIWEHLIQIHFHVFFIDIVIVCIKIIFLFKIFKVIAIKLR</sequence>
<organism evidence="2 3">
    <name type="scientific">Gloeocapsopsis dulcis AAB1 = 1H9</name>
    <dbReference type="NCBI Taxonomy" id="1433147"/>
    <lineage>
        <taxon>Bacteria</taxon>
        <taxon>Bacillati</taxon>
        <taxon>Cyanobacteriota</taxon>
        <taxon>Cyanophyceae</taxon>
        <taxon>Oscillatoriophycideae</taxon>
        <taxon>Chroococcales</taxon>
        <taxon>Chroococcaceae</taxon>
        <taxon>Gloeocapsopsis</taxon>
        <taxon>Gloeocapsopsis dulcis</taxon>
    </lineage>
</organism>
<comment type="caution">
    <text evidence="2">The sequence shown here is derived from an EMBL/GenBank/DDBJ whole genome shotgun (WGS) entry which is preliminary data.</text>
</comment>
<dbReference type="OrthoDB" id="583544at2"/>
<keyword evidence="3" id="KW-1185">Reference proteome</keyword>
<dbReference type="EMBL" id="NAPY01000004">
    <property type="protein sequence ID" value="MUL35600.1"/>
    <property type="molecule type" value="Genomic_DNA"/>
</dbReference>